<proteinExistence type="predicted"/>
<organism evidence="3 4">
    <name type="scientific">Romeriopsis navalis LEGE 11480</name>
    <dbReference type="NCBI Taxonomy" id="2777977"/>
    <lineage>
        <taxon>Bacteria</taxon>
        <taxon>Bacillati</taxon>
        <taxon>Cyanobacteriota</taxon>
        <taxon>Cyanophyceae</taxon>
        <taxon>Leptolyngbyales</taxon>
        <taxon>Leptolyngbyaceae</taxon>
        <taxon>Romeriopsis</taxon>
        <taxon>Romeriopsis navalis</taxon>
    </lineage>
</organism>
<dbReference type="InterPro" id="IPR011047">
    <property type="entry name" value="Quinoprotein_ADH-like_sf"/>
</dbReference>
<dbReference type="RefSeq" id="WP_264325017.1">
    <property type="nucleotide sequence ID" value="NZ_JADEXQ010000030.1"/>
</dbReference>
<dbReference type="SMART" id="SM00320">
    <property type="entry name" value="WD40"/>
    <property type="match status" value="7"/>
</dbReference>
<name>A0A928VPE2_9CYAN</name>
<dbReference type="EMBL" id="JADEXQ010000030">
    <property type="protein sequence ID" value="MBE9030190.1"/>
    <property type="molecule type" value="Genomic_DNA"/>
</dbReference>
<feature type="repeat" description="WD" evidence="1">
    <location>
        <begin position="267"/>
        <end position="299"/>
    </location>
</feature>
<keyword evidence="1" id="KW-0853">WD repeat</keyword>
<dbReference type="PANTHER" id="PTHR14604:SF3">
    <property type="entry name" value="SPERM-ASSOCIATED ANTIGEN 16 PROTEIN"/>
    <property type="match status" value="1"/>
</dbReference>
<dbReference type="Pfam" id="PF00400">
    <property type="entry name" value="WD40"/>
    <property type="match status" value="1"/>
</dbReference>
<protein>
    <recommendedName>
        <fullName evidence="2">Anaphase-promoting complex subunit 4-like WD40 domain-containing protein</fullName>
    </recommendedName>
</protein>
<dbReference type="PROSITE" id="PS50082">
    <property type="entry name" value="WD_REPEATS_2"/>
    <property type="match status" value="2"/>
</dbReference>
<reference evidence="3" key="1">
    <citation type="submission" date="2020-10" db="EMBL/GenBank/DDBJ databases">
        <authorList>
            <person name="Castelo-Branco R."/>
            <person name="Eusebio N."/>
            <person name="Adriana R."/>
            <person name="Vieira A."/>
            <person name="Brugerolle De Fraissinette N."/>
            <person name="Rezende De Castro R."/>
            <person name="Schneider M.P."/>
            <person name="Vasconcelos V."/>
            <person name="Leao P.N."/>
        </authorList>
    </citation>
    <scope>NUCLEOTIDE SEQUENCE</scope>
    <source>
        <strain evidence="3">LEGE 11480</strain>
    </source>
</reference>
<evidence type="ECO:0000259" key="2">
    <source>
        <dbReference type="Pfam" id="PF12894"/>
    </source>
</evidence>
<evidence type="ECO:0000256" key="1">
    <source>
        <dbReference type="PROSITE-ProRule" id="PRU00221"/>
    </source>
</evidence>
<feature type="domain" description="Anaphase-promoting complex subunit 4-like WD40" evidence="2">
    <location>
        <begin position="23"/>
        <end position="94"/>
    </location>
</feature>
<feature type="repeat" description="WD" evidence="1">
    <location>
        <begin position="47"/>
        <end position="88"/>
    </location>
</feature>
<evidence type="ECO:0000313" key="4">
    <source>
        <dbReference type="Proteomes" id="UP000625316"/>
    </source>
</evidence>
<accession>A0A928VPE2</accession>
<dbReference type="InterPro" id="IPR024977">
    <property type="entry name" value="Apc4-like_WD40_dom"/>
</dbReference>
<dbReference type="InterPro" id="IPR015943">
    <property type="entry name" value="WD40/YVTN_repeat-like_dom_sf"/>
</dbReference>
<dbReference type="AlphaFoldDB" id="A0A928VPE2"/>
<dbReference type="Proteomes" id="UP000625316">
    <property type="component" value="Unassembled WGS sequence"/>
</dbReference>
<dbReference type="PANTHER" id="PTHR14604">
    <property type="entry name" value="WD40 REPEAT PF20"/>
    <property type="match status" value="1"/>
</dbReference>
<dbReference type="InterPro" id="IPR050995">
    <property type="entry name" value="WD-F-box_domain-protein"/>
</dbReference>
<dbReference type="Gene3D" id="2.130.10.10">
    <property type="entry name" value="YVTN repeat-like/Quinoprotein amine dehydrogenase"/>
    <property type="match status" value="2"/>
</dbReference>
<dbReference type="PROSITE" id="PS50294">
    <property type="entry name" value="WD_REPEATS_REGION"/>
    <property type="match status" value="1"/>
</dbReference>
<dbReference type="SUPFAM" id="SSF50998">
    <property type="entry name" value="Quinoprotein alcohol dehydrogenase-like"/>
    <property type="match status" value="1"/>
</dbReference>
<sequence length="341" mass="37270">MSQLKPLWKTTIGDYVTVLDWSDDCLAIASAAGEVILQYADQAIVLRAADGQSIDCLAFSHDHQFLASGSQNSQVNIWSVPTATLITPTVVKTLEYPRHWIDRLAWHPQQNQLAFSLGKQVQVWDVTTDQAGAQLNFAGSSVMDLAWHPAGLYLAVSGYLGTKLWRSDDWLTAPQILEVPSASAKVGWSTDGRYFASGNLDRMITLVETEQWEKPWAMRGFPGKIRCLAWSDNFAGSDTQLLAVSSQEGIAVWHYVAAQENWDCQVLQQHTDSVQAIAFQPGTSLLASTASDGQIALWQDGQLLQTLSENSAAGACLAWSQDATQLAVGRQNGQIEVFAIG</sequence>
<dbReference type="Pfam" id="PF12894">
    <property type="entry name" value="ANAPC4_WD40"/>
    <property type="match status" value="1"/>
</dbReference>
<keyword evidence="4" id="KW-1185">Reference proteome</keyword>
<comment type="caution">
    <text evidence="3">The sequence shown here is derived from an EMBL/GenBank/DDBJ whole genome shotgun (WGS) entry which is preliminary data.</text>
</comment>
<evidence type="ECO:0000313" key="3">
    <source>
        <dbReference type="EMBL" id="MBE9030190.1"/>
    </source>
</evidence>
<dbReference type="InterPro" id="IPR001680">
    <property type="entry name" value="WD40_rpt"/>
</dbReference>
<gene>
    <name evidence="3" type="ORF">IQ266_10660</name>
</gene>